<protein>
    <submittedName>
        <fullName evidence="5">Beta-ketoacyl-[acyl-carrier-protein] synthase family protein</fullName>
    </submittedName>
</protein>
<keyword evidence="6" id="KW-1185">Reference proteome</keyword>
<dbReference type="InterPro" id="IPR020841">
    <property type="entry name" value="PKS_Beta-ketoAc_synthase_dom"/>
</dbReference>
<dbReference type="RefSeq" id="WP_344898056.1">
    <property type="nucleotide sequence ID" value="NZ_BAABAS010000007.1"/>
</dbReference>
<dbReference type="InterPro" id="IPR000794">
    <property type="entry name" value="Beta-ketoacyl_synthase"/>
</dbReference>
<dbReference type="PROSITE" id="PS52004">
    <property type="entry name" value="KS3_2"/>
    <property type="match status" value="1"/>
</dbReference>
<evidence type="ECO:0000256" key="3">
    <source>
        <dbReference type="RuleBase" id="RU003694"/>
    </source>
</evidence>
<evidence type="ECO:0000313" key="5">
    <source>
        <dbReference type="EMBL" id="GAA4233587.1"/>
    </source>
</evidence>
<reference evidence="6" key="1">
    <citation type="journal article" date="2019" name="Int. J. Syst. Evol. Microbiol.">
        <title>The Global Catalogue of Microorganisms (GCM) 10K type strain sequencing project: providing services to taxonomists for standard genome sequencing and annotation.</title>
        <authorList>
            <consortium name="The Broad Institute Genomics Platform"/>
            <consortium name="The Broad Institute Genome Sequencing Center for Infectious Disease"/>
            <person name="Wu L."/>
            <person name="Ma J."/>
        </authorList>
    </citation>
    <scope>NUCLEOTIDE SEQUENCE [LARGE SCALE GENOMIC DNA]</scope>
    <source>
        <strain evidence="6">JCM 17440</strain>
    </source>
</reference>
<evidence type="ECO:0000256" key="2">
    <source>
        <dbReference type="ARBA" id="ARBA00022679"/>
    </source>
</evidence>
<organism evidence="5 6">
    <name type="scientific">Actinomadura meridiana</name>
    <dbReference type="NCBI Taxonomy" id="559626"/>
    <lineage>
        <taxon>Bacteria</taxon>
        <taxon>Bacillati</taxon>
        <taxon>Actinomycetota</taxon>
        <taxon>Actinomycetes</taxon>
        <taxon>Streptosporangiales</taxon>
        <taxon>Thermomonosporaceae</taxon>
        <taxon>Actinomadura</taxon>
    </lineage>
</organism>
<dbReference type="SUPFAM" id="SSF53901">
    <property type="entry name" value="Thiolase-like"/>
    <property type="match status" value="2"/>
</dbReference>
<dbReference type="PANTHER" id="PTHR11712">
    <property type="entry name" value="POLYKETIDE SYNTHASE-RELATED"/>
    <property type="match status" value="1"/>
</dbReference>
<dbReference type="InterPro" id="IPR016039">
    <property type="entry name" value="Thiolase-like"/>
</dbReference>
<accession>A0ABP8C598</accession>
<keyword evidence="2 3" id="KW-0808">Transferase</keyword>
<sequence length="432" mass="45032">MTRRTAVTGVGVVAPGGPDRERFWARLLSGRPAMRVISTFDPDPFRSRIAAECDFDPRTRGLTPREIRRNDRFALLAMAAADEAVADSGPDAPDPDRTGICLGSAVGATIRLEEEYVVASDGARDWTVDARHRAPFLYQALVPSSAVAELAVRFAAAGPAQLISTGCTSGIDAIGVAHEMIVDGEADVMIAGAADAPISPITVACFDAIRATTPSDDPETASRPFDATRGGFVLGEGAAVLVLEEAERARRRGARIYCEVTGYAGRSNAFHMTGLRPDGREMAEAITDAMGQAGLDPSDIGYISAHGSGTKQNDRHETAAFKRSLGPAATAVPISSIKSMVGHSLGAIGAIEMAACALVIERGTVPPTANLTTPDPECDLDYVPVTARPRDVRHVLSVGSGFGGFQSAMIFSAPGAARDDAVDDTAPGEAAA</sequence>
<dbReference type="InterPro" id="IPR018201">
    <property type="entry name" value="Ketoacyl_synth_AS"/>
</dbReference>
<dbReference type="Gene3D" id="3.40.47.10">
    <property type="match status" value="2"/>
</dbReference>
<evidence type="ECO:0000313" key="6">
    <source>
        <dbReference type="Proteomes" id="UP001501710"/>
    </source>
</evidence>
<proteinExistence type="inferred from homology"/>
<evidence type="ECO:0000259" key="4">
    <source>
        <dbReference type="PROSITE" id="PS52004"/>
    </source>
</evidence>
<dbReference type="EMBL" id="BAABAS010000007">
    <property type="protein sequence ID" value="GAA4233587.1"/>
    <property type="molecule type" value="Genomic_DNA"/>
</dbReference>
<dbReference type="PROSITE" id="PS00606">
    <property type="entry name" value="KS3_1"/>
    <property type="match status" value="1"/>
</dbReference>
<dbReference type="CDD" id="cd00834">
    <property type="entry name" value="KAS_I_II"/>
    <property type="match status" value="1"/>
</dbReference>
<dbReference type="InterPro" id="IPR014030">
    <property type="entry name" value="Ketoacyl_synth_N"/>
</dbReference>
<dbReference type="Pfam" id="PF02801">
    <property type="entry name" value="Ketoacyl-synt_C"/>
    <property type="match status" value="1"/>
</dbReference>
<evidence type="ECO:0000256" key="1">
    <source>
        <dbReference type="ARBA" id="ARBA00008467"/>
    </source>
</evidence>
<comment type="similarity">
    <text evidence="1 3">Belongs to the thiolase-like superfamily. Beta-ketoacyl-ACP synthases family.</text>
</comment>
<comment type="caution">
    <text evidence="5">The sequence shown here is derived from an EMBL/GenBank/DDBJ whole genome shotgun (WGS) entry which is preliminary data.</text>
</comment>
<dbReference type="NCBIfam" id="NF005589">
    <property type="entry name" value="PRK07314.1"/>
    <property type="match status" value="1"/>
</dbReference>
<dbReference type="PANTHER" id="PTHR11712:SF336">
    <property type="entry name" value="3-OXOACYL-[ACYL-CARRIER-PROTEIN] SYNTHASE, MITOCHONDRIAL"/>
    <property type="match status" value="1"/>
</dbReference>
<feature type="domain" description="Ketosynthase family 3 (KS3)" evidence="4">
    <location>
        <begin position="2"/>
        <end position="413"/>
    </location>
</feature>
<gene>
    <name evidence="5" type="ORF">GCM10022254_36370</name>
</gene>
<dbReference type="Pfam" id="PF00109">
    <property type="entry name" value="ketoacyl-synt"/>
    <property type="match status" value="1"/>
</dbReference>
<dbReference type="SMART" id="SM00825">
    <property type="entry name" value="PKS_KS"/>
    <property type="match status" value="1"/>
</dbReference>
<dbReference type="InterPro" id="IPR014031">
    <property type="entry name" value="Ketoacyl_synth_C"/>
</dbReference>
<name>A0ABP8C598_9ACTN</name>
<dbReference type="Proteomes" id="UP001501710">
    <property type="component" value="Unassembled WGS sequence"/>
</dbReference>